<keyword evidence="1" id="KW-1015">Disulfide bond</keyword>
<dbReference type="AlphaFoldDB" id="E7D1U3"/>
<dbReference type="Gene3D" id="4.10.800.10">
    <property type="entry name" value="Thyroglobulin type-1"/>
    <property type="match status" value="1"/>
</dbReference>
<dbReference type="SUPFAM" id="SSF57610">
    <property type="entry name" value="Thyroglobulin type-1 domain"/>
    <property type="match status" value="1"/>
</dbReference>
<evidence type="ECO:0000256" key="2">
    <source>
        <dbReference type="PROSITE-ProRule" id="PRU00500"/>
    </source>
</evidence>
<reference evidence="5" key="1">
    <citation type="submission" date="2010-07" db="EMBL/GenBank/DDBJ databases">
        <authorList>
            <person name="Ho C."/>
            <person name="Nguyen A."/>
            <person name="Verduzco A."/>
            <person name="Vierra C."/>
        </authorList>
    </citation>
    <scope>NUCLEOTIDE SEQUENCE</scope>
</reference>
<sequence length="92" mass="10055">MKLFCIFIVCCCLIVASSAETKCQAAVRKAQEMIKKGVQDMSIPACNEDGSYKSKQCGYFGFYGCYCVDEDGNTISDVTRPGKNVVLPCEDS</sequence>
<reference evidence="5" key="2">
    <citation type="submission" date="2011-01" db="EMBL/GenBank/DDBJ databases">
        <title>Identification of Proteins Involved in Black Widow Spider Wrapping Silk Fibers.</title>
        <authorList>
            <person name="Nguyen A."/>
            <person name="Verduzco A."/>
            <person name="Vierra C."/>
        </authorList>
    </citation>
    <scope>NUCLEOTIDE SEQUENCE</scope>
</reference>
<dbReference type="EMBL" id="HQ006047">
    <property type="protein sequence ID" value="ADV40337.1"/>
    <property type="molecule type" value="mRNA"/>
</dbReference>
<evidence type="ECO:0000256" key="3">
    <source>
        <dbReference type="SAM" id="SignalP"/>
    </source>
</evidence>
<name>E7D1U3_LATHE</name>
<keyword evidence="3" id="KW-0732">Signal</keyword>
<dbReference type="Pfam" id="PF00086">
    <property type="entry name" value="Thyroglobulin_1"/>
    <property type="match status" value="1"/>
</dbReference>
<dbReference type="SMART" id="SM00211">
    <property type="entry name" value="TY"/>
    <property type="match status" value="1"/>
</dbReference>
<dbReference type="InterPro" id="IPR036857">
    <property type="entry name" value="Thyroglobulin_1_sf"/>
</dbReference>
<dbReference type="InterPro" id="IPR000716">
    <property type="entry name" value="Thyroglobulin_1"/>
</dbReference>
<feature type="chain" id="PRO_5003218553" description="Thyroglobulin type-1 domain-containing protein" evidence="3">
    <location>
        <begin position="20"/>
        <end position="92"/>
    </location>
</feature>
<accession>E7D1U3</accession>
<comment type="caution">
    <text evidence="2">Lacks conserved residue(s) required for the propagation of feature annotation.</text>
</comment>
<evidence type="ECO:0000259" key="4">
    <source>
        <dbReference type="PROSITE" id="PS51162"/>
    </source>
</evidence>
<organism evidence="5">
    <name type="scientific">Latrodectus hesperus</name>
    <name type="common">Western black widow spider</name>
    <dbReference type="NCBI Taxonomy" id="256737"/>
    <lineage>
        <taxon>Eukaryota</taxon>
        <taxon>Metazoa</taxon>
        <taxon>Ecdysozoa</taxon>
        <taxon>Arthropoda</taxon>
        <taxon>Chelicerata</taxon>
        <taxon>Arachnida</taxon>
        <taxon>Araneae</taxon>
        <taxon>Araneomorphae</taxon>
        <taxon>Entelegynae</taxon>
        <taxon>Araneoidea</taxon>
        <taxon>Theridiidae</taxon>
        <taxon>Latrodectus</taxon>
    </lineage>
</organism>
<evidence type="ECO:0000256" key="1">
    <source>
        <dbReference type="ARBA" id="ARBA00023157"/>
    </source>
</evidence>
<proteinExistence type="evidence at transcript level"/>
<feature type="signal peptide" evidence="3">
    <location>
        <begin position="1"/>
        <end position="19"/>
    </location>
</feature>
<dbReference type="CDD" id="cd00191">
    <property type="entry name" value="TY"/>
    <property type="match status" value="1"/>
</dbReference>
<protein>
    <recommendedName>
        <fullName evidence="4">Thyroglobulin type-1 domain-containing protein</fullName>
    </recommendedName>
</protein>
<dbReference type="PROSITE" id="PS51162">
    <property type="entry name" value="THYROGLOBULIN_1_2"/>
    <property type="match status" value="1"/>
</dbReference>
<evidence type="ECO:0000313" key="5">
    <source>
        <dbReference type="EMBL" id="ADV40337.1"/>
    </source>
</evidence>
<feature type="domain" description="Thyroglobulin type-1" evidence="4">
    <location>
        <begin position="20"/>
        <end position="89"/>
    </location>
</feature>